<keyword evidence="4 6" id="KW-0472">Membrane</keyword>
<evidence type="ECO:0000256" key="1">
    <source>
        <dbReference type="ARBA" id="ARBA00004141"/>
    </source>
</evidence>
<feature type="region of interest" description="Disordered" evidence="5">
    <location>
        <begin position="294"/>
        <end position="350"/>
    </location>
</feature>
<keyword evidence="3 6" id="KW-1133">Transmembrane helix</keyword>
<dbReference type="EMBL" id="JAVLET010000005">
    <property type="protein sequence ID" value="KAL0469572.1"/>
    <property type="molecule type" value="Genomic_DNA"/>
</dbReference>
<dbReference type="PANTHER" id="PTHR31465:SF35">
    <property type="entry name" value="RTA1 DOMAIN PROTEIN-RELATED"/>
    <property type="match status" value="1"/>
</dbReference>
<organism evidence="7 8">
    <name type="scientific">Neurospora intermedia</name>
    <dbReference type="NCBI Taxonomy" id="5142"/>
    <lineage>
        <taxon>Eukaryota</taxon>
        <taxon>Fungi</taxon>
        <taxon>Dikarya</taxon>
        <taxon>Ascomycota</taxon>
        <taxon>Pezizomycotina</taxon>
        <taxon>Sordariomycetes</taxon>
        <taxon>Sordariomycetidae</taxon>
        <taxon>Sordariales</taxon>
        <taxon>Sordariaceae</taxon>
        <taxon>Neurospora</taxon>
    </lineage>
</organism>
<feature type="transmembrane region" description="Helical" evidence="6">
    <location>
        <begin position="160"/>
        <end position="184"/>
    </location>
</feature>
<name>A0ABR3DB25_NEUIN</name>
<feature type="compositionally biased region" description="Basic and acidic residues" evidence="5">
    <location>
        <begin position="311"/>
        <end position="325"/>
    </location>
</feature>
<sequence length="350" mass="38679">MSDNNSDLASFAYYKYDPSTAANAVFVALFSITAVGHAFLLARNRTWYFIPFLVGCLFEAVGYIARVISAGETPNWTLTPYLIQSLLILLGPSLYAASIYMILGRLTSMLEAEAYSVVRVKWLTKIFVLGDVCSFLAQGAGGGILAKATTPKDQDLGNNIILVGLGIQIAFFGLFIITTIIFHLRIAANPTAKSYSVTVPWRQLLWVLYVTNTLILIRSVFRMIEYALGWDSILMKREVYLLVLDGMLMVIVSVAFMRYHPCKFLVGYKQVAMRSAIDLEGGSTVEGDYTMTSYGGGGGGGGQRRLSTNLKAHDSSRLEADRRDSLMLGQGRHHRQTPSDDTSSYTPLRR</sequence>
<feature type="compositionally biased region" description="Polar residues" evidence="5">
    <location>
        <begin position="339"/>
        <end position="350"/>
    </location>
</feature>
<dbReference type="Proteomes" id="UP001451303">
    <property type="component" value="Unassembled WGS sequence"/>
</dbReference>
<feature type="transmembrane region" description="Helical" evidence="6">
    <location>
        <begin position="204"/>
        <end position="224"/>
    </location>
</feature>
<proteinExistence type="predicted"/>
<feature type="transmembrane region" description="Helical" evidence="6">
    <location>
        <begin position="47"/>
        <end position="69"/>
    </location>
</feature>
<feature type="transmembrane region" description="Helical" evidence="6">
    <location>
        <begin position="81"/>
        <end position="102"/>
    </location>
</feature>
<evidence type="ECO:0000256" key="4">
    <source>
        <dbReference type="ARBA" id="ARBA00023136"/>
    </source>
</evidence>
<evidence type="ECO:0000256" key="5">
    <source>
        <dbReference type="SAM" id="MobiDB-lite"/>
    </source>
</evidence>
<gene>
    <name evidence="7" type="ORF">QR685DRAFT_526964</name>
</gene>
<reference evidence="7 8" key="1">
    <citation type="submission" date="2023-09" db="EMBL/GenBank/DDBJ databases">
        <title>Multi-omics analysis of a traditional fermented food reveals byproduct-associated fungal strains for waste-to-food upcycling.</title>
        <authorList>
            <consortium name="Lawrence Berkeley National Laboratory"/>
            <person name="Rekdal V.M."/>
            <person name="Villalobos-Escobedo J.M."/>
            <person name="Rodriguez-Valeron N."/>
            <person name="Garcia M.O."/>
            <person name="Vasquez D.P."/>
            <person name="Damayanti I."/>
            <person name="Sorensen P.M."/>
            <person name="Baidoo E.E."/>
            <person name="De Carvalho A.C."/>
            <person name="Riley R."/>
            <person name="Lipzen A."/>
            <person name="He G."/>
            <person name="Yan M."/>
            <person name="Haridas S."/>
            <person name="Daum C."/>
            <person name="Yoshinaga Y."/>
            <person name="Ng V."/>
            <person name="Grigoriev I.V."/>
            <person name="Munk R."/>
            <person name="Nuraida L."/>
            <person name="Wijaya C.H."/>
            <person name="Morales P.-C."/>
            <person name="Keasling J.D."/>
        </authorList>
    </citation>
    <scope>NUCLEOTIDE SEQUENCE [LARGE SCALE GENOMIC DNA]</scope>
    <source>
        <strain evidence="7 8">FGSC 2613</strain>
    </source>
</reference>
<dbReference type="InterPro" id="IPR007568">
    <property type="entry name" value="RTA1"/>
</dbReference>
<keyword evidence="2 6" id="KW-0812">Transmembrane</keyword>
<protein>
    <submittedName>
        <fullName evidence="7">RTA1 domain-containing protein</fullName>
    </submittedName>
</protein>
<evidence type="ECO:0000256" key="2">
    <source>
        <dbReference type="ARBA" id="ARBA00022692"/>
    </source>
</evidence>
<accession>A0ABR3DB25</accession>
<feature type="transmembrane region" description="Helical" evidence="6">
    <location>
        <begin position="122"/>
        <end position="140"/>
    </location>
</feature>
<feature type="compositionally biased region" description="Gly residues" evidence="5">
    <location>
        <begin position="294"/>
        <end position="303"/>
    </location>
</feature>
<comment type="subcellular location">
    <subcellularLocation>
        <location evidence="1">Membrane</location>
        <topology evidence="1">Multi-pass membrane protein</topology>
    </subcellularLocation>
</comment>
<keyword evidence="8" id="KW-1185">Reference proteome</keyword>
<feature type="transmembrane region" description="Helical" evidence="6">
    <location>
        <begin position="239"/>
        <end position="259"/>
    </location>
</feature>
<feature type="transmembrane region" description="Helical" evidence="6">
    <location>
        <begin position="20"/>
        <end position="40"/>
    </location>
</feature>
<dbReference type="PANTHER" id="PTHR31465">
    <property type="entry name" value="PROTEIN RTA1-RELATED"/>
    <property type="match status" value="1"/>
</dbReference>
<evidence type="ECO:0000256" key="3">
    <source>
        <dbReference type="ARBA" id="ARBA00022989"/>
    </source>
</evidence>
<evidence type="ECO:0000313" key="7">
    <source>
        <dbReference type="EMBL" id="KAL0469572.1"/>
    </source>
</evidence>
<evidence type="ECO:0000313" key="8">
    <source>
        <dbReference type="Proteomes" id="UP001451303"/>
    </source>
</evidence>
<comment type="caution">
    <text evidence="7">The sequence shown here is derived from an EMBL/GenBank/DDBJ whole genome shotgun (WGS) entry which is preliminary data.</text>
</comment>
<dbReference type="Pfam" id="PF04479">
    <property type="entry name" value="RTA1"/>
    <property type="match status" value="1"/>
</dbReference>
<evidence type="ECO:0000256" key="6">
    <source>
        <dbReference type="SAM" id="Phobius"/>
    </source>
</evidence>